<reference evidence="2 3" key="1">
    <citation type="submission" date="2024-09" db="EMBL/GenBank/DDBJ databases">
        <title>Chromosome-scale assembly of Riccia fluitans.</title>
        <authorList>
            <person name="Paukszto L."/>
            <person name="Sawicki J."/>
            <person name="Karawczyk K."/>
            <person name="Piernik-Szablinska J."/>
            <person name="Szczecinska M."/>
            <person name="Mazdziarz M."/>
        </authorList>
    </citation>
    <scope>NUCLEOTIDE SEQUENCE [LARGE SCALE GENOMIC DNA]</scope>
    <source>
        <strain evidence="2">Rf_01</strain>
        <tissue evidence="2">Aerial parts of the thallus</tissue>
    </source>
</reference>
<protein>
    <submittedName>
        <fullName evidence="2">Uncharacterized protein</fullName>
    </submittedName>
</protein>
<feature type="compositionally biased region" description="Basic and acidic residues" evidence="1">
    <location>
        <begin position="13"/>
        <end position="53"/>
    </location>
</feature>
<gene>
    <name evidence="2" type="ORF">R1flu_015371</name>
</gene>
<dbReference type="AlphaFoldDB" id="A0ABD1YJL3"/>
<accession>A0ABD1YJL3</accession>
<feature type="compositionally biased region" description="Polar residues" evidence="1">
    <location>
        <begin position="54"/>
        <end position="64"/>
    </location>
</feature>
<comment type="caution">
    <text evidence="2">The sequence shown here is derived from an EMBL/GenBank/DDBJ whole genome shotgun (WGS) entry which is preliminary data.</text>
</comment>
<dbReference type="Proteomes" id="UP001605036">
    <property type="component" value="Unassembled WGS sequence"/>
</dbReference>
<proteinExistence type="predicted"/>
<evidence type="ECO:0000256" key="1">
    <source>
        <dbReference type="SAM" id="MobiDB-lite"/>
    </source>
</evidence>
<feature type="region of interest" description="Disordered" evidence="1">
    <location>
        <begin position="1"/>
        <end position="69"/>
    </location>
</feature>
<organism evidence="2 3">
    <name type="scientific">Riccia fluitans</name>
    <dbReference type="NCBI Taxonomy" id="41844"/>
    <lineage>
        <taxon>Eukaryota</taxon>
        <taxon>Viridiplantae</taxon>
        <taxon>Streptophyta</taxon>
        <taxon>Embryophyta</taxon>
        <taxon>Marchantiophyta</taxon>
        <taxon>Marchantiopsida</taxon>
        <taxon>Marchantiidae</taxon>
        <taxon>Marchantiales</taxon>
        <taxon>Ricciaceae</taxon>
        <taxon>Riccia</taxon>
    </lineage>
</organism>
<name>A0ABD1YJL3_9MARC</name>
<sequence>MGPLETEGASVLVRREIGAQKEDEEDGTGKGRDKEEIVGSILDERSVHREENNLRLSDNSSSTRIPPERNSHKCVASTLRALLMFTGQLLSCIDPLVGAGAVSQILDSLRADF</sequence>
<evidence type="ECO:0000313" key="3">
    <source>
        <dbReference type="Proteomes" id="UP001605036"/>
    </source>
</evidence>
<evidence type="ECO:0000313" key="2">
    <source>
        <dbReference type="EMBL" id="KAL2630685.1"/>
    </source>
</evidence>
<dbReference type="EMBL" id="JBHFFA010000004">
    <property type="protein sequence ID" value="KAL2630685.1"/>
    <property type="molecule type" value="Genomic_DNA"/>
</dbReference>
<keyword evidence="3" id="KW-1185">Reference proteome</keyword>